<evidence type="ECO:0000313" key="2">
    <source>
        <dbReference type="Proteomes" id="UP000094819"/>
    </source>
</evidence>
<protein>
    <submittedName>
        <fullName evidence="1">Uncharacterized protein</fullName>
    </submittedName>
</protein>
<dbReference type="RefSeq" id="XP_019035161.1">
    <property type="nucleotide sequence ID" value="XM_019172219.1"/>
</dbReference>
<gene>
    <name evidence="1" type="ORF">L198_00027</name>
</gene>
<proteinExistence type="predicted"/>
<dbReference type="GeneID" id="30189242"/>
<dbReference type="AlphaFoldDB" id="A0A1E3K526"/>
<evidence type="ECO:0000313" key="1">
    <source>
        <dbReference type="EMBL" id="ODO08304.1"/>
    </source>
</evidence>
<accession>A0A1E3K526</accession>
<reference evidence="1 2" key="1">
    <citation type="submission" date="2016-06" db="EMBL/GenBank/DDBJ databases">
        <title>Evolution of pathogenesis and genome organization in the Tremellales.</title>
        <authorList>
            <person name="Cuomo C."/>
            <person name="Litvintseva A."/>
            <person name="Heitman J."/>
            <person name="Chen Y."/>
            <person name="Sun S."/>
            <person name="Springer D."/>
            <person name="Dromer F."/>
            <person name="Young S."/>
            <person name="Zeng Q."/>
            <person name="Chapman S."/>
            <person name="Gujja S."/>
            <person name="Saif S."/>
            <person name="Birren B."/>
        </authorList>
    </citation>
    <scope>NUCLEOTIDE SEQUENCE [LARGE SCALE GENOMIC DNA]</scope>
    <source>
        <strain evidence="1 2">CBS 7118</strain>
    </source>
</reference>
<name>A0A1E3K526_9TREE</name>
<dbReference type="Proteomes" id="UP000094819">
    <property type="component" value="Unassembled WGS sequence"/>
</dbReference>
<sequence length="107" mass="11748">MPLGRYHPAFVPSPGTPASPLYPRIHQHFHSQSYGPHGRRHRGPRYGILIPDIGPHGAPAGFSFGLGAASSGFALKVGKYERVFTSPTWVWDCLLSTWIVARAGREE</sequence>
<keyword evidence="2" id="KW-1185">Reference proteome</keyword>
<organism evidence="1 2">
    <name type="scientific">Cryptococcus wingfieldii CBS 7118</name>
    <dbReference type="NCBI Taxonomy" id="1295528"/>
    <lineage>
        <taxon>Eukaryota</taxon>
        <taxon>Fungi</taxon>
        <taxon>Dikarya</taxon>
        <taxon>Basidiomycota</taxon>
        <taxon>Agaricomycotina</taxon>
        <taxon>Tremellomycetes</taxon>
        <taxon>Tremellales</taxon>
        <taxon>Cryptococcaceae</taxon>
        <taxon>Cryptococcus</taxon>
    </lineage>
</organism>
<comment type="caution">
    <text evidence="1">The sequence shown here is derived from an EMBL/GenBank/DDBJ whole genome shotgun (WGS) entry which is preliminary data.</text>
</comment>
<dbReference type="EMBL" id="AWGH01000001">
    <property type="protein sequence ID" value="ODO08304.1"/>
    <property type="molecule type" value="Genomic_DNA"/>
</dbReference>